<sequence length="96" mass="10288">MAQLEDIAAMRGCIAGGVELKDRSWRLLALRALLNSALTPQEPGDLLVAHAAARAVLGHGPLRDDAALPRGHRADHDRPAPLPEPTMHVAFVMDDV</sequence>
<dbReference type="EMBL" id="FZQP02000426">
    <property type="protein sequence ID" value="VVC88930.1"/>
    <property type="molecule type" value="Genomic_DNA"/>
</dbReference>
<evidence type="ECO:0000313" key="2">
    <source>
        <dbReference type="EMBL" id="VVC88930.1"/>
    </source>
</evidence>
<reference evidence="2 3" key="1">
    <citation type="submission" date="2017-07" db="EMBL/GenBank/DDBJ databases">
        <authorList>
            <person name="Talla V."/>
            <person name="Backstrom N."/>
        </authorList>
    </citation>
    <scope>NUCLEOTIDE SEQUENCE [LARGE SCALE GENOMIC DNA]</scope>
</reference>
<evidence type="ECO:0000313" key="3">
    <source>
        <dbReference type="Proteomes" id="UP000324832"/>
    </source>
</evidence>
<organism evidence="2 3">
    <name type="scientific">Leptidea sinapis</name>
    <dbReference type="NCBI Taxonomy" id="189913"/>
    <lineage>
        <taxon>Eukaryota</taxon>
        <taxon>Metazoa</taxon>
        <taxon>Ecdysozoa</taxon>
        <taxon>Arthropoda</taxon>
        <taxon>Hexapoda</taxon>
        <taxon>Insecta</taxon>
        <taxon>Pterygota</taxon>
        <taxon>Neoptera</taxon>
        <taxon>Endopterygota</taxon>
        <taxon>Lepidoptera</taxon>
        <taxon>Glossata</taxon>
        <taxon>Ditrysia</taxon>
        <taxon>Papilionoidea</taxon>
        <taxon>Pieridae</taxon>
        <taxon>Dismorphiinae</taxon>
        <taxon>Leptidea</taxon>
    </lineage>
</organism>
<accession>A0A5E4PSJ5</accession>
<dbReference type="Proteomes" id="UP000324832">
    <property type="component" value="Unassembled WGS sequence"/>
</dbReference>
<name>A0A5E4PSJ5_9NEOP</name>
<evidence type="ECO:0000256" key="1">
    <source>
        <dbReference type="SAM" id="MobiDB-lite"/>
    </source>
</evidence>
<dbReference type="AlphaFoldDB" id="A0A5E4PSJ5"/>
<keyword evidence="3" id="KW-1185">Reference proteome</keyword>
<proteinExistence type="predicted"/>
<feature type="region of interest" description="Disordered" evidence="1">
    <location>
        <begin position="63"/>
        <end position="85"/>
    </location>
</feature>
<protein>
    <submittedName>
        <fullName evidence="2">Uncharacterized protein</fullName>
    </submittedName>
</protein>
<gene>
    <name evidence="2" type="ORF">LSINAPIS_LOCUS2180</name>
</gene>
<feature type="compositionally biased region" description="Basic and acidic residues" evidence="1">
    <location>
        <begin position="63"/>
        <end position="79"/>
    </location>
</feature>